<keyword evidence="2" id="KW-1185">Reference proteome</keyword>
<accession>A0A232FKX0</accession>
<comment type="caution">
    <text evidence="1">The sequence shown here is derived from an EMBL/GenBank/DDBJ whole genome shotgun (WGS) entry which is preliminary data.</text>
</comment>
<dbReference type="Proteomes" id="UP000215335">
    <property type="component" value="Unassembled WGS sequence"/>
</dbReference>
<evidence type="ECO:0000313" key="2">
    <source>
        <dbReference type="Proteomes" id="UP000215335"/>
    </source>
</evidence>
<reference evidence="1 2" key="1">
    <citation type="journal article" date="2017" name="Curr. Biol.">
        <title>The Evolution of Venom by Co-option of Single-Copy Genes.</title>
        <authorList>
            <person name="Martinson E.O."/>
            <person name="Mrinalini"/>
            <person name="Kelkar Y.D."/>
            <person name="Chang C.H."/>
            <person name="Werren J.H."/>
        </authorList>
    </citation>
    <scope>NUCLEOTIDE SEQUENCE [LARGE SCALE GENOMIC DNA]</scope>
    <source>
        <strain evidence="1 2">Alberta</strain>
        <tissue evidence="1">Whole body</tissue>
    </source>
</reference>
<gene>
    <name evidence="1" type="ORF">TSAR_006346</name>
</gene>
<protein>
    <submittedName>
        <fullName evidence="1">Uncharacterized protein</fullName>
    </submittedName>
</protein>
<evidence type="ECO:0000313" key="1">
    <source>
        <dbReference type="EMBL" id="OXU31312.1"/>
    </source>
</evidence>
<proteinExistence type="predicted"/>
<dbReference type="AlphaFoldDB" id="A0A232FKX0"/>
<sequence length="121" mass="14010">MRSPKGNVFKSSWSSKLSFVSIYTPQQAEKMYPYYTTRQPEFSNADCLIEKVSFTNLLQHVRILGENIISNDDSLAVKWHGSATKASLKIRRGRSARDTIYFYIGVWIFHDIEKNAYPYCS</sequence>
<dbReference type="EMBL" id="NNAY01000069">
    <property type="protein sequence ID" value="OXU31312.1"/>
    <property type="molecule type" value="Genomic_DNA"/>
</dbReference>
<name>A0A232FKX0_9HYME</name>
<organism evidence="1 2">
    <name type="scientific">Trichomalopsis sarcophagae</name>
    <dbReference type="NCBI Taxonomy" id="543379"/>
    <lineage>
        <taxon>Eukaryota</taxon>
        <taxon>Metazoa</taxon>
        <taxon>Ecdysozoa</taxon>
        <taxon>Arthropoda</taxon>
        <taxon>Hexapoda</taxon>
        <taxon>Insecta</taxon>
        <taxon>Pterygota</taxon>
        <taxon>Neoptera</taxon>
        <taxon>Endopterygota</taxon>
        <taxon>Hymenoptera</taxon>
        <taxon>Apocrita</taxon>
        <taxon>Proctotrupomorpha</taxon>
        <taxon>Chalcidoidea</taxon>
        <taxon>Pteromalidae</taxon>
        <taxon>Pteromalinae</taxon>
        <taxon>Trichomalopsis</taxon>
    </lineage>
</organism>